<dbReference type="RefSeq" id="WP_151966440.1">
    <property type="nucleotide sequence ID" value="NZ_AP019860.1"/>
</dbReference>
<dbReference type="KEGG" id="uam:UABAM_00531"/>
<protein>
    <recommendedName>
        <fullName evidence="4">Deacetylase sirtuin-type domain-containing protein</fullName>
    </recommendedName>
</protein>
<dbReference type="Pfam" id="PF13289">
    <property type="entry name" value="SIR2_2"/>
    <property type="match status" value="1"/>
</dbReference>
<name>A0A5S9II06_UABAM</name>
<dbReference type="Gene3D" id="3.40.220.10">
    <property type="entry name" value="Leucine Aminopeptidase, subunit E, domain 1"/>
    <property type="match status" value="1"/>
</dbReference>
<dbReference type="SUPFAM" id="SSF52467">
    <property type="entry name" value="DHS-like NAD/FAD-binding domain"/>
    <property type="match status" value="1"/>
</dbReference>
<evidence type="ECO:0000313" key="6">
    <source>
        <dbReference type="Proteomes" id="UP000326354"/>
    </source>
</evidence>
<comment type="caution">
    <text evidence="2">Lacks conserved residue(s) required for the propagation of feature annotation.</text>
</comment>
<dbReference type="EMBL" id="AP019860">
    <property type="protein sequence ID" value="BBM82188.1"/>
    <property type="molecule type" value="Genomic_DNA"/>
</dbReference>
<gene>
    <name evidence="5" type="ORF">UABAM_00531</name>
</gene>
<evidence type="ECO:0000259" key="4">
    <source>
        <dbReference type="PROSITE" id="PS50305"/>
    </source>
</evidence>
<evidence type="ECO:0000313" key="5">
    <source>
        <dbReference type="EMBL" id="BBM82188.1"/>
    </source>
</evidence>
<dbReference type="AlphaFoldDB" id="A0A5S9II06"/>
<dbReference type="Proteomes" id="UP000326354">
    <property type="component" value="Chromosome"/>
</dbReference>
<evidence type="ECO:0000256" key="3">
    <source>
        <dbReference type="SAM" id="Phobius"/>
    </source>
</evidence>
<evidence type="ECO:0000256" key="1">
    <source>
        <dbReference type="ARBA" id="ARBA00023027"/>
    </source>
</evidence>
<dbReference type="OrthoDB" id="247948at2"/>
<feature type="domain" description="Deacetylase sirtuin-type" evidence="4">
    <location>
        <begin position="207"/>
        <end position="490"/>
    </location>
</feature>
<keyword evidence="1" id="KW-0520">NAD</keyword>
<evidence type="ECO:0000256" key="2">
    <source>
        <dbReference type="PROSITE-ProRule" id="PRU00236"/>
    </source>
</evidence>
<dbReference type="SUPFAM" id="SSF52949">
    <property type="entry name" value="Macro domain-like"/>
    <property type="match status" value="1"/>
</dbReference>
<proteinExistence type="predicted"/>
<organism evidence="5 6">
    <name type="scientific">Uabimicrobium amorphum</name>
    <dbReference type="NCBI Taxonomy" id="2596890"/>
    <lineage>
        <taxon>Bacteria</taxon>
        <taxon>Pseudomonadati</taxon>
        <taxon>Planctomycetota</taxon>
        <taxon>Candidatus Uabimicrobiia</taxon>
        <taxon>Candidatus Uabimicrobiales</taxon>
        <taxon>Candidatus Uabimicrobiaceae</taxon>
        <taxon>Candidatus Uabimicrobium</taxon>
    </lineage>
</organism>
<keyword evidence="6" id="KW-1185">Reference proteome</keyword>
<keyword evidence="3" id="KW-0812">Transmembrane</keyword>
<feature type="transmembrane region" description="Helical" evidence="3">
    <location>
        <begin position="12"/>
        <end position="33"/>
    </location>
</feature>
<dbReference type="PROSITE" id="PS50305">
    <property type="entry name" value="SIRTUIN"/>
    <property type="match status" value="1"/>
</dbReference>
<dbReference type="InterPro" id="IPR026590">
    <property type="entry name" value="Ssirtuin_cat_dom"/>
</dbReference>
<dbReference type="InterPro" id="IPR029035">
    <property type="entry name" value="DHS-like_NAD/FAD-binding_dom"/>
</dbReference>
<reference evidence="5 6" key="1">
    <citation type="submission" date="2019-08" db="EMBL/GenBank/DDBJ databases">
        <title>Complete genome sequence of Candidatus Uab amorphum.</title>
        <authorList>
            <person name="Shiratori T."/>
            <person name="Suzuki S."/>
            <person name="Kakizawa Y."/>
            <person name="Ishida K."/>
        </authorList>
    </citation>
    <scope>NUCLEOTIDE SEQUENCE [LARGE SCALE GENOMIC DNA]</scope>
    <source>
        <strain evidence="5 6">SRT547</strain>
    </source>
</reference>
<dbReference type="InterPro" id="IPR043472">
    <property type="entry name" value="Macro_dom-like"/>
</dbReference>
<accession>A0A5S9II06</accession>
<dbReference type="Gene3D" id="3.40.50.1220">
    <property type="entry name" value="TPP-binding domain"/>
    <property type="match status" value="1"/>
</dbReference>
<sequence>MRPLVIRADISSIHIDVIAYGVGCFLAPGYLAASLKKRYGKNFHQYLRGKFNTSKPKRLSNNDKKINNEQIKKMGGLPQGFTHYIPATELCESLPAPHMILAVVGGEYHGHINAHSIRDLVENIGETLAANCKPNTTTRIAFPAFGLGKGRSQRIEVMTAQLQAMYELGEKYPHIHPIFISYSDIVYRMALTIYDSLPQNTRAFVTKYKMNNYVKELQYELQNERLVLFIGAGVSQSSGLPNWQSLVAQLATAAQINEQAQNVDEMLDLAAQCREKLGKYFTRELKRTLEKNNPTPSITHYLLATFPVGTIVTTNFDTLLEQSLLRIKKAAFTIHSAFDVAWAPMKDQVNILKIHGDIDTPHEITLSKEDYDHYFQRRPALSALLKGLFLNRTFLFVGYSLRDPNLNIILQEVGNLLKKAQRPIYMIVFEATEEEIISYKQQGVVVICVAGTSIEEKSTSLWQLLNCLQSNAFQAHNTWLAQDADELGLETAWQENINDLRSTLGNFIAKLENEEQLSDAVVDFLFPWLTLAMNNGLNIPSTLWEKIAHHYRQRDLQIEATKLNALVAEIAAFRSSDGKRQNRHEARIWEMRKNWHK</sequence>
<keyword evidence="3" id="KW-0472">Membrane</keyword>
<keyword evidence="3" id="KW-1133">Transmembrane helix</keyword>